<dbReference type="Pfam" id="PF14412">
    <property type="entry name" value="AHH"/>
    <property type="match status" value="1"/>
</dbReference>
<dbReference type="Proteomes" id="UP000199698">
    <property type="component" value="Unassembled WGS sequence"/>
</dbReference>
<organism evidence="1 2">
    <name type="scientific">Gilliamella intestini</name>
    <dbReference type="NCBI Taxonomy" id="1798183"/>
    <lineage>
        <taxon>Bacteria</taxon>
        <taxon>Pseudomonadati</taxon>
        <taxon>Pseudomonadota</taxon>
        <taxon>Gammaproteobacteria</taxon>
        <taxon>Orbales</taxon>
        <taxon>Orbaceae</taxon>
        <taxon>Gilliamella</taxon>
    </lineage>
</organism>
<gene>
    <name evidence="1" type="ORF">GA0061080_102138</name>
</gene>
<dbReference type="AlphaFoldDB" id="A0A1C4BJH6"/>
<dbReference type="RefSeq" id="WP_245174453.1">
    <property type="nucleotide sequence ID" value="NZ_FMBA01000021.1"/>
</dbReference>
<dbReference type="STRING" id="1798183.GA0061080_102138"/>
<keyword evidence="2" id="KW-1185">Reference proteome</keyword>
<reference evidence="2" key="1">
    <citation type="submission" date="2016-08" db="EMBL/GenBank/DDBJ databases">
        <authorList>
            <person name="Varghese N."/>
            <person name="Submissions Spin"/>
        </authorList>
    </citation>
    <scope>NUCLEOTIDE SEQUENCE [LARGE SCALE GENOMIC DNA]</scope>
    <source>
        <strain evidence="2">R-53144</strain>
    </source>
</reference>
<name>A0A1C4BJH6_9GAMM</name>
<accession>A0A1C4BJH6</accession>
<dbReference type="EMBL" id="FMBA01000021">
    <property type="protein sequence ID" value="SCC07091.1"/>
    <property type="molecule type" value="Genomic_DNA"/>
</dbReference>
<evidence type="ECO:0000313" key="1">
    <source>
        <dbReference type="EMBL" id="SCC07091.1"/>
    </source>
</evidence>
<evidence type="ECO:0000313" key="2">
    <source>
        <dbReference type="Proteomes" id="UP000199698"/>
    </source>
</evidence>
<sequence>MPKIDGFQLHHIIPKSLAEGAKPHEIFKLSGYDIHNMKNTIYLPTDRQFHPIRSIHSGYNKLHAQYNADMRVQLDDLVSFGKENNWTKEQYHDAMQNLINDTRQDLRKGKIKLHCKG</sequence>
<dbReference type="InterPro" id="IPR032871">
    <property type="entry name" value="AHH_dom_containing"/>
</dbReference>
<protein>
    <submittedName>
        <fullName evidence="1">A nuclease family of the HNH/ENDO VII superfamily with conserved AHH</fullName>
    </submittedName>
</protein>
<proteinExistence type="predicted"/>